<dbReference type="Pfam" id="PF02629">
    <property type="entry name" value="CoA_binding"/>
    <property type="match status" value="1"/>
</dbReference>
<dbReference type="InterPro" id="IPR005811">
    <property type="entry name" value="SUCC_ACL_C"/>
</dbReference>
<evidence type="ECO:0000259" key="1">
    <source>
        <dbReference type="Pfam" id="PF00549"/>
    </source>
</evidence>
<dbReference type="Pfam" id="PF00549">
    <property type="entry name" value="Ligase_CoA"/>
    <property type="match status" value="1"/>
</dbReference>
<dbReference type="PANTHER" id="PTHR11117:SF24">
    <property type="entry name" value="PROTEIN FDRA"/>
    <property type="match status" value="1"/>
</dbReference>
<reference evidence="3 4" key="1">
    <citation type="journal article" date="2012" name="PLoS ONE">
        <title>Edwardsiella comparative phylogenomics reveal the new intra/inter-species taxonomic relationships, virulence evolution and niche adaptation mechanisms.</title>
        <authorList>
            <person name="Yang M."/>
            <person name="Lv Y."/>
            <person name="Xiao J."/>
            <person name="Wu H."/>
            <person name="Zheng H."/>
            <person name="Liu Q."/>
            <person name="Zhang Y."/>
            <person name="Wang Q."/>
        </authorList>
    </citation>
    <scope>NUCLEOTIDE SEQUENCE [LARGE SCALE GENOMIC DNA]</scope>
    <source>
        <strain evidence="4">080813</strain>
    </source>
</reference>
<dbReference type="GO" id="GO:0004776">
    <property type="term" value="F:succinate-CoA ligase (GDP-forming) activity"/>
    <property type="evidence" value="ECO:0007669"/>
    <property type="project" value="TreeGrafter"/>
</dbReference>
<organism evidence="3 4">
    <name type="scientific">Edwardsiella anguillarum ET080813</name>
    <dbReference type="NCBI Taxonomy" id="667120"/>
    <lineage>
        <taxon>Bacteria</taxon>
        <taxon>Pseudomonadati</taxon>
        <taxon>Pseudomonadota</taxon>
        <taxon>Gammaproteobacteria</taxon>
        <taxon>Enterobacterales</taxon>
        <taxon>Hafniaceae</taxon>
        <taxon>Edwardsiella</taxon>
    </lineage>
</organism>
<dbReference type="GO" id="GO:0009361">
    <property type="term" value="C:succinate-CoA ligase complex (ADP-forming)"/>
    <property type="evidence" value="ECO:0007669"/>
    <property type="project" value="TreeGrafter"/>
</dbReference>
<evidence type="ECO:0000259" key="2">
    <source>
        <dbReference type="Pfam" id="PF02629"/>
    </source>
</evidence>
<dbReference type="GO" id="GO:0006099">
    <property type="term" value="P:tricarboxylic acid cycle"/>
    <property type="evidence" value="ECO:0007669"/>
    <property type="project" value="TreeGrafter"/>
</dbReference>
<dbReference type="PANTHER" id="PTHR11117">
    <property type="entry name" value="SUCCINYL-COA LIGASE SUBUNIT ALPHA"/>
    <property type="match status" value="1"/>
</dbReference>
<evidence type="ECO:0008006" key="5">
    <source>
        <dbReference type="Google" id="ProtNLM"/>
    </source>
</evidence>
<dbReference type="AlphaFoldDB" id="A0A076LMP0"/>
<name>A0A076LMP0_9GAMM</name>
<dbReference type="SUPFAM" id="SSF52210">
    <property type="entry name" value="Succinyl-CoA synthetase domains"/>
    <property type="match status" value="2"/>
</dbReference>
<dbReference type="KEGG" id="ete:ETEE_3353"/>
<gene>
    <name evidence="3" type="ORF">ETEE_3353</name>
</gene>
<dbReference type="HOGENOM" id="CLU_026233_1_0_6"/>
<dbReference type="GO" id="GO:0004775">
    <property type="term" value="F:succinate-CoA ligase (ADP-forming) activity"/>
    <property type="evidence" value="ECO:0007669"/>
    <property type="project" value="TreeGrafter"/>
</dbReference>
<evidence type="ECO:0000313" key="3">
    <source>
        <dbReference type="EMBL" id="AIJ09775.1"/>
    </source>
</evidence>
<feature type="domain" description="CoA-binding" evidence="2">
    <location>
        <begin position="193"/>
        <end position="282"/>
    </location>
</feature>
<evidence type="ECO:0000313" key="4">
    <source>
        <dbReference type="Proteomes" id="UP000028681"/>
    </source>
</evidence>
<dbReference type="InterPro" id="IPR003781">
    <property type="entry name" value="CoA-bd"/>
</dbReference>
<sequence length="520" mass="54609">MNVNYTVFNNLYQDSVSLMQISSQISKLPGIHQASVVMGTPTNLGQLRDAGLGDDIQAGPNDLIIAVQGDTQACADALLLAEQRLNSKPEESGGEGIKTPELVSLAMAREVMPDANLALISVPGDYAAAEALKALNLGMNVMMFSDNVSLEQERAIKLHAQACQRMVMGPDCGTAIVNGTPLGFANVVRRGAIGLVAASGTGLQEVTCRLDQLGAGISQALGTGGHDLSEAIGGLSMLFGLQALAEDDDTQVIVLISKPPARAVAERILAQAQSAAKPVVVNFLGAAPETITRPNVTAAPTLASAADIAVALLNQQALPLTQPTLSAAQMASLQQASQGLSAERQAIRGVFAGGTFCYEAQLICQQQGLIAHSNTPIAGNAPLSDIWRSHDHTLIDMGDDDFTRGKPHPMIDPTLRNQRLLAELRDPSCAVVLFDLVLGYGAADAPAQALLEQLTQIDRQHAPLLIAHVCGTEADPQCRSQQIQALRQAGILVADCNAQAAQWASYVAHIQAQKKKEVSA</sequence>
<dbReference type="InterPro" id="IPR016102">
    <property type="entry name" value="Succinyl-CoA_synth-like"/>
</dbReference>
<proteinExistence type="predicted"/>
<dbReference type="Gene3D" id="3.40.50.261">
    <property type="entry name" value="Succinyl-CoA synthetase domains"/>
    <property type="match status" value="2"/>
</dbReference>
<dbReference type="GeneID" id="33940805"/>
<dbReference type="Proteomes" id="UP000028681">
    <property type="component" value="Chromosome"/>
</dbReference>
<dbReference type="RefSeq" id="WP_034164292.1">
    <property type="nucleotide sequence ID" value="NZ_CP006664.1"/>
</dbReference>
<feature type="domain" description="ATP-citrate synthase/succinyl-CoA ligase C-terminal" evidence="1">
    <location>
        <begin position="350"/>
        <end position="506"/>
    </location>
</feature>
<accession>A0A076LMP0</accession>
<dbReference type="Gene3D" id="3.40.50.720">
    <property type="entry name" value="NAD(P)-binding Rossmann-like Domain"/>
    <property type="match status" value="1"/>
</dbReference>
<protein>
    <recommendedName>
        <fullName evidence="5">Protein fdrA</fullName>
    </recommendedName>
</protein>
<dbReference type="EMBL" id="CP006664">
    <property type="protein sequence ID" value="AIJ09775.1"/>
    <property type="molecule type" value="Genomic_DNA"/>
</dbReference>
<dbReference type="NCBIfam" id="NF004760">
    <property type="entry name" value="PRK06091.1"/>
    <property type="match status" value="1"/>
</dbReference>
<dbReference type="GO" id="GO:0005829">
    <property type="term" value="C:cytosol"/>
    <property type="evidence" value="ECO:0007669"/>
    <property type="project" value="TreeGrafter"/>
</dbReference>